<keyword evidence="1" id="KW-1133">Transmembrane helix</keyword>
<dbReference type="STRING" id="126156.SAMN05421670_1039"/>
<dbReference type="Proteomes" id="UP000198734">
    <property type="component" value="Unassembled WGS sequence"/>
</dbReference>
<evidence type="ECO:0000313" key="3">
    <source>
        <dbReference type="Proteomes" id="UP000198734"/>
    </source>
</evidence>
<sequence length="33" mass="3823">MKKANVILFLMIFIVGIVWGLIYWLFIAPNANL</sequence>
<keyword evidence="1" id="KW-0812">Transmembrane</keyword>
<dbReference type="AlphaFoldDB" id="A0A1I5W173"/>
<feature type="transmembrane region" description="Helical" evidence="1">
    <location>
        <begin position="7"/>
        <end position="27"/>
    </location>
</feature>
<evidence type="ECO:0000313" key="2">
    <source>
        <dbReference type="EMBL" id="SFQ13006.1"/>
    </source>
</evidence>
<name>A0A1I5W173_9BACI</name>
<gene>
    <name evidence="2" type="ORF">SAMN05421670_1039</name>
</gene>
<protein>
    <submittedName>
        <fullName evidence="2">Uncharacterized protein</fullName>
    </submittedName>
</protein>
<keyword evidence="3" id="KW-1185">Reference proteome</keyword>
<evidence type="ECO:0000256" key="1">
    <source>
        <dbReference type="SAM" id="Phobius"/>
    </source>
</evidence>
<proteinExistence type="predicted"/>
<accession>A0A1I5W173</accession>
<organism evidence="2 3">
    <name type="scientific">Psychrobacillus psychrotolerans</name>
    <dbReference type="NCBI Taxonomy" id="126156"/>
    <lineage>
        <taxon>Bacteria</taxon>
        <taxon>Bacillati</taxon>
        <taxon>Bacillota</taxon>
        <taxon>Bacilli</taxon>
        <taxon>Bacillales</taxon>
        <taxon>Bacillaceae</taxon>
        <taxon>Psychrobacillus</taxon>
    </lineage>
</organism>
<dbReference type="EMBL" id="FOXU01000001">
    <property type="protein sequence ID" value="SFQ13006.1"/>
    <property type="molecule type" value="Genomic_DNA"/>
</dbReference>
<keyword evidence="1" id="KW-0472">Membrane</keyword>
<reference evidence="3" key="1">
    <citation type="submission" date="2016-10" db="EMBL/GenBank/DDBJ databases">
        <authorList>
            <person name="Varghese N."/>
            <person name="Submissions S."/>
        </authorList>
    </citation>
    <scope>NUCLEOTIDE SEQUENCE [LARGE SCALE GENOMIC DNA]</scope>
    <source>
        <strain evidence="3">DSM 11706</strain>
    </source>
</reference>